<comment type="caution">
    <text evidence="2">The sequence shown here is derived from an EMBL/GenBank/DDBJ whole genome shotgun (WGS) entry which is preliminary data.</text>
</comment>
<feature type="region of interest" description="Disordered" evidence="1">
    <location>
        <begin position="119"/>
        <end position="139"/>
    </location>
</feature>
<protein>
    <submittedName>
        <fullName evidence="2">Uncharacterized protein</fullName>
    </submittedName>
</protein>
<dbReference type="AlphaFoldDB" id="A0ABD1S1A8"/>
<gene>
    <name evidence="2" type="ORF">Fot_38266</name>
</gene>
<dbReference type="EMBL" id="JBFOLJ010000011">
    <property type="protein sequence ID" value="KAL2494509.1"/>
    <property type="molecule type" value="Genomic_DNA"/>
</dbReference>
<organism evidence="2 3">
    <name type="scientific">Forsythia ovata</name>
    <dbReference type="NCBI Taxonomy" id="205694"/>
    <lineage>
        <taxon>Eukaryota</taxon>
        <taxon>Viridiplantae</taxon>
        <taxon>Streptophyta</taxon>
        <taxon>Embryophyta</taxon>
        <taxon>Tracheophyta</taxon>
        <taxon>Spermatophyta</taxon>
        <taxon>Magnoliopsida</taxon>
        <taxon>eudicotyledons</taxon>
        <taxon>Gunneridae</taxon>
        <taxon>Pentapetalae</taxon>
        <taxon>asterids</taxon>
        <taxon>lamiids</taxon>
        <taxon>Lamiales</taxon>
        <taxon>Oleaceae</taxon>
        <taxon>Forsythieae</taxon>
        <taxon>Forsythia</taxon>
    </lineage>
</organism>
<evidence type="ECO:0000313" key="2">
    <source>
        <dbReference type="EMBL" id="KAL2494509.1"/>
    </source>
</evidence>
<dbReference type="Proteomes" id="UP001604277">
    <property type="component" value="Unassembled WGS sequence"/>
</dbReference>
<sequence length="139" mass="15688">MSRRIKGRLRNNYLDAPLQAAADQEHSPPKFVTLQQFMAPQDQMSTILMMLQRVTAPPPLAVETIPVEITPPPEVTSSNHQIVQKIKKAIACRKNKGRSISIKEDLFIEELMNVPLPPKFKEPTDEFDGMTDPIDHMDG</sequence>
<reference evidence="3" key="1">
    <citation type="submission" date="2024-07" db="EMBL/GenBank/DDBJ databases">
        <title>Two chromosome-level genome assemblies of Korean endemic species Abeliophyllum distichum and Forsythia ovata (Oleaceae).</title>
        <authorList>
            <person name="Jang H."/>
        </authorList>
    </citation>
    <scope>NUCLEOTIDE SEQUENCE [LARGE SCALE GENOMIC DNA]</scope>
</reference>
<evidence type="ECO:0000256" key="1">
    <source>
        <dbReference type="SAM" id="MobiDB-lite"/>
    </source>
</evidence>
<accession>A0ABD1S1A8</accession>
<keyword evidence="3" id="KW-1185">Reference proteome</keyword>
<evidence type="ECO:0000313" key="3">
    <source>
        <dbReference type="Proteomes" id="UP001604277"/>
    </source>
</evidence>
<name>A0ABD1S1A8_9LAMI</name>
<proteinExistence type="predicted"/>